<accession>A0ABN2SI37</accession>
<name>A0ABN2SI37_9ACTN</name>
<feature type="domain" description="DUF222" evidence="2">
    <location>
        <begin position="107"/>
        <end position="366"/>
    </location>
</feature>
<gene>
    <name evidence="3" type="ORF">GCM10009799_10850</name>
</gene>
<comment type="caution">
    <text evidence="3">The sequence shown here is derived from an EMBL/GenBank/DDBJ whole genome shotgun (WGS) entry which is preliminary data.</text>
</comment>
<protein>
    <recommendedName>
        <fullName evidence="2">DUF222 domain-containing protein</fullName>
    </recommendedName>
</protein>
<dbReference type="CDD" id="cd00085">
    <property type="entry name" value="HNHc"/>
    <property type="match status" value="1"/>
</dbReference>
<reference evidence="3 4" key="1">
    <citation type="journal article" date="2019" name="Int. J. Syst. Evol. Microbiol.">
        <title>The Global Catalogue of Microorganisms (GCM) 10K type strain sequencing project: providing services to taxonomists for standard genome sequencing and annotation.</title>
        <authorList>
            <consortium name="The Broad Institute Genomics Platform"/>
            <consortium name="The Broad Institute Genome Sequencing Center for Infectious Disease"/>
            <person name="Wu L."/>
            <person name="Ma J."/>
        </authorList>
    </citation>
    <scope>NUCLEOTIDE SEQUENCE [LARGE SCALE GENOMIC DNA]</scope>
    <source>
        <strain evidence="3 4">JCM 15313</strain>
    </source>
</reference>
<dbReference type="InterPro" id="IPR003870">
    <property type="entry name" value="DUF222"/>
</dbReference>
<evidence type="ECO:0000313" key="3">
    <source>
        <dbReference type="EMBL" id="GAA1987127.1"/>
    </source>
</evidence>
<dbReference type="Pfam" id="PF02720">
    <property type="entry name" value="DUF222"/>
    <property type="match status" value="1"/>
</dbReference>
<dbReference type="Gene3D" id="1.10.30.50">
    <property type="match status" value="1"/>
</dbReference>
<evidence type="ECO:0000313" key="4">
    <source>
        <dbReference type="Proteomes" id="UP001501585"/>
    </source>
</evidence>
<keyword evidence="4" id="KW-1185">Reference proteome</keyword>
<dbReference type="Proteomes" id="UP001501585">
    <property type="component" value="Unassembled WGS sequence"/>
</dbReference>
<feature type="compositionally biased region" description="Low complexity" evidence="1">
    <location>
        <begin position="469"/>
        <end position="485"/>
    </location>
</feature>
<feature type="region of interest" description="Disordered" evidence="1">
    <location>
        <begin position="417"/>
        <end position="485"/>
    </location>
</feature>
<organism evidence="3 4">
    <name type="scientific">Nocardiopsis rhodophaea</name>
    <dbReference type="NCBI Taxonomy" id="280238"/>
    <lineage>
        <taxon>Bacteria</taxon>
        <taxon>Bacillati</taxon>
        <taxon>Actinomycetota</taxon>
        <taxon>Actinomycetes</taxon>
        <taxon>Streptosporangiales</taxon>
        <taxon>Nocardiopsidaceae</taxon>
        <taxon>Nocardiopsis</taxon>
    </lineage>
</organism>
<dbReference type="InterPro" id="IPR003615">
    <property type="entry name" value="HNH_nuc"/>
</dbReference>
<evidence type="ECO:0000256" key="1">
    <source>
        <dbReference type="SAM" id="MobiDB-lite"/>
    </source>
</evidence>
<dbReference type="EMBL" id="BAAAPC010000004">
    <property type="protein sequence ID" value="GAA1987127.1"/>
    <property type="molecule type" value="Genomic_DNA"/>
</dbReference>
<sequence length="485" mass="52231">MTGVSSVDGMGDEASFSGSSPQPPDGMGEAVACLQRAARILREVVQADIPAGASHALGKDLIAVLGALDDVKLACADGAAVFQARGGLKGSGQPSLARWLQHTADRAPAEASQLASLAHRSAHLEESEQAHADGEISLARFERICHWVGEGLHVRCRKEWPKAEAFVHAAEGTLLALACEPSATVRKLNHAGRRVRYMCDPARHEREYQDRYVGRGARLTRGVDDSFHLEAWGDEASGDVLRNALDAFLTPPRDSDERTSAQRTHDALIEICHTVAELSADKAPCRKAGAAPVTVVVGLDLLQGEREAGPAVSEYGTLWPASAARAHAGDCVLTRLVVDPLDGRAVDVGRSQRLFPPAVRVALKARYRTCAWEGGCDRPVAWCQADHRQAWWDGGASDLANAQPLCRFHNLEKEHRRARERGWAHRPHRKKRPLSPPTQPSAGRPPGVPEQRKRSGRGARLPDEDSDASDPPSGSSTDPSADPTS</sequence>
<feature type="compositionally biased region" description="Basic residues" evidence="1">
    <location>
        <begin position="424"/>
        <end position="433"/>
    </location>
</feature>
<feature type="region of interest" description="Disordered" evidence="1">
    <location>
        <begin position="1"/>
        <end position="28"/>
    </location>
</feature>
<proteinExistence type="predicted"/>
<evidence type="ECO:0000259" key="2">
    <source>
        <dbReference type="Pfam" id="PF02720"/>
    </source>
</evidence>